<sequence>MLPTNTAIILPTNVAQFDSAFWALVTLKHNLKQCIRHKKALALSLLGDNNEGS</sequence>
<dbReference type="Proteomes" id="UP000509371">
    <property type="component" value="Chromosome"/>
</dbReference>
<evidence type="ECO:0000313" key="1">
    <source>
        <dbReference type="EMBL" id="QKK82171.1"/>
    </source>
</evidence>
<organism evidence="1 2">
    <name type="scientific">Marinomonas primoryensis</name>
    <dbReference type="NCBI Taxonomy" id="178399"/>
    <lineage>
        <taxon>Bacteria</taxon>
        <taxon>Pseudomonadati</taxon>
        <taxon>Pseudomonadota</taxon>
        <taxon>Gammaproteobacteria</taxon>
        <taxon>Oceanospirillales</taxon>
        <taxon>Oceanospirillaceae</taxon>
        <taxon>Marinomonas</taxon>
    </lineage>
</organism>
<gene>
    <name evidence="1" type="ORF">MP3633_3444</name>
</gene>
<protein>
    <submittedName>
        <fullName evidence="1">Uncharacterized protein</fullName>
    </submittedName>
</protein>
<dbReference type="AlphaFoldDB" id="A0A859D593"/>
<dbReference type="KEGG" id="mpri:MP3633_3444"/>
<reference evidence="1 2" key="1">
    <citation type="submission" date="2020-06" db="EMBL/GenBank/DDBJ databases">
        <authorList>
            <person name="Voronona O.L."/>
            <person name="Aksenova E.I."/>
            <person name="Kunda M.S."/>
            <person name="Semenov A.N."/>
            <person name="Ryzhova N."/>
        </authorList>
    </citation>
    <scope>NUCLEOTIDE SEQUENCE [LARGE SCALE GENOMIC DNA]</scope>
    <source>
        <strain evidence="1 2">MPKMM3633</strain>
    </source>
</reference>
<name>A0A859D593_9GAMM</name>
<dbReference type="EMBL" id="CP054301">
    <property type="protein sequence ID" value="QKK82171.1"/>
    <property type="molecule type" value="Genomic_DNA"/>
</dbReference>
<accession>A0A859D593</accession>
<evidence type="ECO:0000313" key="2">
    <source>
        <dbReference type="Proteomes" id="UP000509371"/>
    </source>
</evidence>
<proteinExistence type="predicted"/>